<comment type="similarity">
    <text evidence="8">Belongs to the MMM1 family.</text>
</comment>
<keyword evidence="4 8" id="KW-1133">Transmembrane helix</keyword>
<dbReference type="Proteomes" id="UP000182444">
    <property type="component" value="Chromosome 1D"/>
</dbReference>
<evidence type="ECO:0000256" key="9">
    <source>
        <dbReference type="SAM" id="MobiDB-lite"/>
    </source>
</evidence>
<dbReference type="PANTHER" id="PTHR13466">
    <property type="entry name" value="TEX2 PROTEIN-RELATED"/>
    <property type="match status" value="1"/>
</dbReference>
<feature type="topological domain" description="Cytoplasmic" evidence="8">
    <location>
        <begin position="61"/>
        <end position="479"/>
    </location>
</feature>
<evidence type="ECO:0000256" key="8">
    <source>
        <dbReference type="HAMAP-Rule" id="MF_03103"/>
    </source>
</evidence>
<dbReference type="GO" id="GO:0032865">
    <property type="term" value="C:ERMES complex"/>
    <property type="evidence" value="ECO:0007669"/>
    <property type="project" value="UniProtKB-UniRule"/>
</dbReference>
<keyword evidence="6" id="KW-0446">Lipid-binding</keyword>
<comment type="subcellular location">
    <subcellularLocation>
        <location evidence="8">Endoplasmic reticulum membrane</location>
        <topology evidence="8">Single-pass type I membrane protein</topology>
    </subcellularLocation>
    <text evidence="8">The ERMES/MDM complex localizes to a few discrete foci (around 10 per single cell), that represent mitochondria-endoplasmic reticulum junctions. These foci are often found next to mtDNA nucleoids.</text>
</comment>
<dbReference type="HAMAP" id="MF_03103">
    <property type="entry name" value="Mmm1"/>
    <property type="match status" value="1"/>
</dbReference>
<dbReference type="AlphaFoldDB" id="A0A1D8NDJ1"/>
<name>A0A1D8NDJ1_YARLL</name>
<protein>
    <recommendedName>
        <fullName evidence="8">Maintenance of mitochondrial morphology protein 1</fullName>
    </recommendedName>
</protein>
<feature type="topological domain" description="Lumenal" evidence="8">
    <location>
        <begin position="1"/>
        <end position="39"/>
    </location>
</feature>
<dbReference type="KEGG" id="yli:2910785"/>
<dbReference type="PANTHER" id="PTHR13466:SF0">
    <property type="entry name" value="SMP-LTD DOMAIN-CONTAINING PROTEIN"/>
    <property type="match status" value="1"/>
</dbReference>
<dbReference type="VEuPathDB" id="FungiDB:YALI0_D06886g"/>
<dbReference type="PROSITE" id="PS51847">
    <property type="entry name" value="SMP"/>
    <property type="match status" value="1"/>
</dbReference>
<evidence type="ECO:0000313" key="13">
    <source>
        <dbReference type="Proteomes" id="UP000182444"/>
    </source>
</evidence>
<evidence type="ECO:0000256" key="4">
    <source>
        <dbReference type="ARBA" id="ARBA00022989"/>
    </source>
</evidence>
<accession>A0A1D8NDJ1</accession>
<keyword evidence="1" id="KW-0813">Transport</keyword>
<dbReference type="GO" id="GO:0006869">
    <property type="term" value="P:lipid transport"/>
    <property type="evidence" value="ECO:0007669"/>
    <property type="project" value="UniProtKB-KW"/>
</dbReference>
<reference evidence="12 13" key="1">
    <citation type="journal article" date="2016" name="PLoS ONE">
        <title>Sequence Assembly of Yarrowia lipolytica Strain W29/CLIB89 Shows Transposable Element Diversity.</title>
        <authorList>
            <person name="Magnan C."/>
            <person name="Yu J."/>
            <person name="Chang I."/>
            <person name="Jahn E."/>
            <person name="Kanomata Y."/>
            <person name="Wu J."/>
            <person name="Zeller M."/>
            <person name="Oakes M."/>
            <person name="Baldi P."/>
            <person name="Sandmeyer S."/>
        </authorList>
    </citation>
    <scope>NUCLEOTIDE SEQUENCE [LARGE SCALE GENOMIC DNA]</scope>
    <source>
        <strain evidence="13">CLIB89(W29)</strain>
    </source>
</reference>
<keyword evidence="7 8" id="KW-0472">Membrane</keyword>
<evidence type="ECO:0000256" key="3">
    <source>
        <dbReference type="ARBA" id="ARBA00022824"/>
    </source>
</evidence>
<feature type="region of interest" description="Disordered" evidence="9">
    <location>
        <begin position="88"/>
        <end position="109"/>
    </location>
</feature>
<dbReference type="Pfam" id="PF10296">
    <property type="entry name" value="MMM1"/>
    <property type="match status" value="1"/>
</dbReference>
<evidence type="ECO:0000259" key="11">
    <source>
        <dbReference type="PROSITE" id="PS51847"/>
    </source>
</evidence>
<proteinExistence type="inferred from homology"/>
<dbReference type="InterPro" id="IPR019411">
    <property type="entry name" value="MMM1_dom"/>
</dbReference>
<evidence type="ECO:0000256" key="2">
    <source>
        <dbReference type="ARBA" id="ARBA00022692"/>
    </source>
</evidence>
<comment type="subunit">
    <text evidence="8">Homodimer. Component of the ER-mitochondria encounter structure (ERMES) or MDM complex, composed of MMM1, MDM10, MDM12 and MDM34. A MMM1 homodimer associates with one molecule of MDM12 on each side in a pairwise head-to-tail manner, and the SMP-LTD domains of MMM1 and MDM12 generate a continuous hydrophobic tunnel for phospholipid trafficking.</text>
</comment>
<dbReference type="EMBL" id="CP017556">
    <property type="protein sequence ID" value="AOW03695.1"/>
    <property type="molecule type" value="Genomic_DNA"/>
</dbReference>
<evidence type="ECO:0000256" key="5">
    <source>
        <dbReference type="ARBA" id="ARBA00023055"/>
    </source>
</evidence>
<dbReference type="eggNOG" id="ENOG502QUUW">
    <property type="taxonomic scope" value="Eukaryota"/>
</dbReference>
<sequence length="479" mass="51570">MPAKEVLRSIQPPPEPMVIPAELIQKALKQQSGWGFTEGLVLGQLSVIITVIIILKFVIFAENKSPKKGNDMTAVSAKDKEAEHVAMGGQTANGVKTSGVRRNKSSTNLRNRLATGAAGASISRPGSSRVSMVRSTSGAVPVLGQNGGATPRGMAGSSVAGSTSNLAVPVPTTPTIAEGIEPENDSTLQDDSAIIDLDLDLDLSPVDEILHKTCYQLSSHAPESLDWFNVLVAQIITQLRFDAKANNNLNLLNSLDAAFNSKRPDFIDRINVTEINLGDDYPILSNCKITHKGTGPAGSGAASGNNMPNNAEYDDSRLEAQMDIDLSDTITLGIETRLNLNQPKILSPFLSLSTSLPVSLSVTIVRFTARLNISLYQQIEQTEEDEKDKRDTILSINFEPDYKLQLSVKSLVGSRSRLQNVPTLESLVDSKIQKWFRDHYVEPHQMIFILPSLWPRKKRSATAGAAGTATGADTASGSS</sequence>
<comment type="function">
    <text evidence="8">Component of the ERMES/MDM complex, which serves as a molecular tether to connect the endoplasmic reticulum (ER) and mitochondria. Components of this complex are involved in the control of mitochondrial shape and protein biogenesis, and function in nonvesicular lipid trafficking between the ER and mitochondria. The MDM12-MMM1 subcomplex functions in the major beta-barrel assembly pathway that is responsible for biogenesis of all outer membrane beta-barrel proteins, and acts in a late step after the SAM complex. The MDM10-MDM12-MMM1 subcomplex further acts in the TOM40-specific pathway after the action of the MDM12-MMM1 complex. Essential for establishing and maintaining the structure of mitochondria and maintenance of mtDNA nucleoids.</text>
</comment>
<dbReference type="InterPro" id="IPR027537">
    <property type="entry name" value="Mmm1"/>
</dbReference>
<gene>
    <name evidence="8" type="primary">MMM1</name>
    <name evidence="12" type="ORF">YALI1_D08843g</name>
</gene>
<evidence type="ECO:0000256" key="10">
    <source>
        <dbReference type="SAM" id="Phobius"/>
    </source>
</evidence>
<dbReference type="CDD" id="cd21671">
    <property type="entry name" value="SMP_Mmm1"/>
    <property type="match status" value="1"/>
</dbReference>
<dbReference type="InterPro" id="IPR031468">
    <property type="entry name" value="SMP_LBD"/>
</dbReference>
<feature type="region of interest" description="Disordered" evidence="9">
    <location>
        <begin position="141"/>
        <end position="168"/>
    </location>
</feature>
<keyword evidence="2 8" id="KW-0812">Transmembrane</keyword>
<evidence type="ECO:0000256" key="1">
    <source>
        <dbReference type="ARBA" id="ARBA00022448"/>
    </source>
</evidence>
<dbReference type="VEuPathDB" id="FungiDB:YALI1_D08843g"/>
<dbReference type="GO" id="GO:0008289">
    <property type="term" value="F:lipid binding"/>
    <property type="evidence" value="ECO:0007669"/>
    <property type="project" value="UniProtKB-KW"/>
</dbReference>
<dbReference type="GO" id="GO:0045040">
    <property type="term" value="P:protein insertion into mitochondrial outer membrane"/>
    <property type="evidence" value="ECO:0007669"/>
    <property type="project" value="UniProtKB-UniRule"/>
</dbReference>
<keyword evidence="5" id="KW-0445">Lipid transport</keyword>
<evidence type="ECO:0000256" key="6">
    <source>
        <dbReference type="ARBA" id="ARBA00023121"/>
    </source>
</evidence>
<keyword evidence="3 8" id="KW-0256">Endoplasmic reticulum</keyword>
<organism evidence="12 13">
    <name type="scientific">Yarrowia lipolytica</name>
    <name type="common">Candida lipolytica</name>
    <dbReference type="NCBI Taxonomy" id="4952"/>
    <lineage>
        <taxon>Eukaryota</taxon>
        <taxon>Fungi</taxon>
        <taxon>Dikarya</taxon>
        <taxon>Ascomycota</taxon>
        <taxon>Saccharomycotina</taxon>
        <taxon>Dipodascomycetes</taxon>
        <taxon>Dipodascales</taxon>
        <taxon>Dipodascales incertae sedis</taxon>
        <taxon>Yarrowia</taxon>
    </lineage>
</organism>
<feature type="transmembrane region" description="Helical" evidence="10">
    <location>
        <begin position="41"/>
        <end position="61"/>
    </location>
</feature>
<feature type="domain" description="SMP-LTD" evidence="11">
    <location>
        <begin position="221"/>
        <end position="451"/>
    </location>
</feature>
<dbReference type="GO" id="GO:0005789">
    <property type="term" value="C:endoplasmic reticulum membrane"/>
    <property type="evidence" value="ECO:0007669"/>
    <property type="project" value="UniProtKB-SubCell"/>
</dbReference>
<evidence type="ECO:0000313" key="12">
    <source>
        <dbReference type="EMBL" id="AOW03695.1"/>
    </source>
</evidence>
<evidence type="ECO:0000256" key="7">
    <source>
        <dbReference type="ARBA" id="ARBA00023136"/>
    </source>
</evidence>